<evidence type="ECO:0000256" key="4">
    <source>
        <dbReference type="ARBA" id="ARBA00012483"/>
    </source>
</evidence>
<keyword evidence="9" id="KW-0862">Zinc</keyword>
<evidence type="ECO:0000256" key="6">
    <source>
        <dbReference type="ARBA" id="ARBA00022723"/>
    </source>
</evidence>
<comment type="pathway">
    <text evidence="2">Protein modification; protein ubiquitination.</text>
</comment>
<feature type="region of interest" description="Disordered" evidence="12">
    <location>
        <begin position="1"/>
        <end position="41"/>
    </location>
</feature>
<organism evidence="15 16">
    <name type="scientific">Carex littledalei</name>
    <dbReference type="NCBI Taxonomy" id="544730"/>
    <lineage>
        <taxon>Eukaryota</taxon>
        <taxon>Viridiplantae</taxon>
        <taxon>Streptophyta</taxon>
        <taxon>Embryophyta</taxon>
        <taxon>Tracheophyta</taxon>
        <taxon>Spermatophyta</taxon>
        <taxon>Magnoliopsida</taxon>
        <taxon>Liliopsida</taxon>
        <taxon>Poales</taxon>
        <taxon>Cyperaceae</taxon>
        <taxon>Cyperoideae</taxon>
        <taxon>Cariceae</taxon>
        <taxon>Carex</taxon>
        <taxon>Carex subgen. Euthyceras</taxon>
    </lineage>
</organism>
<evidence type="ECO:0000259" key="14">
    <source>
        <dbReference type="PROSITE" id="PS51081"/>
    </source>
</evidence>
<evidence type="ECO:0000259" key="13">
    <source>
        <dbReference type="PROSITE" id="PS50089"/>
    </source>
</evidence>
<dbReference type="EC" id="2.3.2.27" evidence="4"/>
<dbReference type="SUPFAM" id="SSF49599">
    <property type="entry name" value="TRAF domain-like"/>
    <property type="match status" value="1"/>
</dbReference>
<dbReference type="InterPro" id="IPR049548">
    <property type="entry name" value="Sina-like_RING"/>
</dbReference>
<dbReference type="InterPro" id="IPR044286">
    <property type="entry name" value="SINL_plant"/>
</dbReference>
<dbReference type="PANTHER" id="PTHR46632">
    <property type="entry name" value="E3 UBIQUITIN-PROTEIN LIGASE SINA-LIKE 4"/>
    <property type="match status" value="1"/>
</dbReference>
<comment type="caution">
    <text evidence="15">The sequence shown here is derived from an EMBL/GenBank/DDBJ whole genome shotgun (WGS) entry which is preliminary data.</text>
</comment>
<dbReference type="AlphaFoldDB" id="A0A833R8A1"/>
<dbReference type="OrthoDB" id="4788989at2759"/>
<dbReference type="EMBL" id="SWLB01000003">
    <property type="protein sequence ID" value="KAF3340060.1"/>
    <property type="molecule type" value="Genomic_DNA"/>
</dbReference>
<keyword evidence="16" id="KW-1185">Reference proteome</keyword>
<dbReference type="PROSITE" id="PS51081">
    <property type="entry name" value="ZF_SIAH"/>
    <property type="match status" value="1"/>
</dbReference>
<dbReference type="UniPathway" id="UPA00143"/>
<evidence type="ECO:0000256" key="9">
    <source>
        <dbReference type="ARBA" id="ARBA00022833"/>
    </source>
</evidence>
<proteinExistence type="inferred from homology"/>
<evidence type="ECO:0000256" key="3">
    <source>
        <dbReference type="ARBA" id="ARBA00009119"/>
    </source>
</evidence>
<evidence type="ECO:0000256" key="12">
    <source>
        <dbReference type="SAM" id="MobiDB-lite"/>
    </source>
</evidence>
<evidence type="ECO:0000313" key="16">
    <source>
        <dbReference type="Proteomes" id="UP000623129"/>
    </source>
</evidence>
<dbReference type="Gene3D" id="3.30.40.10">
    <property type="entry name" value="Zinc/RING finger domain, C3HC4 (zinc finger)"/>
    <property type="match status" value="2"/>
</dbReference>
<dbReference type="Proteomes" id="UP000623129">
    <property type="component" value="Unassembled WGS sequence"/>
</dbReference>
<gene>
    <name evidence="15" type="ORF">FCM35_KLT15831</name>
</gene>
<dbReference type="Pfam" id="PF21361">
    <property type="entry name" value="Sina_ZnF"/>
    <property type="match status" value="1"/>
</dbReference>
<evidence type="ECO:0000313" key="15">
    <source>
        <dbReference type="EMBL" id="KAF3340060.1"/>
    </source>
</evidence>
<keyword evidence="6" id="KW-0479">Metal-binding</keyword>
<accession>A0A833R8A1</accession>
<keyword evidence="5" id="KW-0808">Transferase</keyword>
<comment type="catalytic activity">
    <reaction evidence="1">
        <text>S-ubiquitinyl-[E2 ubiquitin-conjugating enzyme]-L-cysteine + [acceptor protein]-L-lysine = [E2 ubiquitin-conjugating enzyme]-L-cysteine + N(6)-ubiquitinyl-[acceptor protein]-L-lysine.</text>
        <dbReference type="EC" id="2.3.2.27"/>
    </reaction>
</comment>
<sequence>MEGMKWRRTPNEGGEPSYAPSEREIAGGETSDTPQNETEGGKEIQVTIDPDLLDCSICFQPLCSPVNQCEHGHVACHSCWSKLQQKCHVCRAPVVSRSIALEKILESVHIPCTYAHLGCRKSVSYSQRQVHTDMCEFGLSLCPIPGCAHKASSGEWWEHFLEDHLDPSSYYSYGQSIGILLNEEDLYYALFGPGDDLFLLVKESIPNVGIALSLYYIDLPHRDQNVFPYELKELKYQTTGTTPKKRRGKLYQIPDFL</sequence>
<comment type="similarity">
    <text evidence="3">Belongs to the SINA (Seven in absentia) family.</text>
</comment>
<evidence type="ECO:0000256" key="2">
    <source>
        <dbReference type="ARBA" id="ARBA00004906"/>
    </source>
</evidence>
<dbReference type="Pfam" id="PF21362">
    <property type="entry name" value="Sina_RING"/>
    <property type="match status" value="1"/>
</dbReference>
<keyword evidence="7 11" id="KW-0863">Zinc-finger</keyword>
<reference evidence="15" key="1">
    <citation type="submission" date="2020-01" db="EMBL/GenBank/DDBJ databases">
        <title>Genome sequence of Kobresia littledalei, the first chromosome-level genome in the family Cyperaceae.</title>
        <authorList>
            <person name="Qu G."/>
        </authorList>
    </citation>
    <scope>NUCLEOTIDE SEQUENCE</scope>
    <source>
        <strain evidence="15">C.B.Clarke</strain>
        <tissue evidence="15">Leaf</tissue>
    </source>
</reference>
<evidence type="ECO:0000256" key="8">
    <source>
        <dbReference type="ARBA" id="ARBA00022786"/>
    </source>
</evidence>
<protein>
    <recommendedName>
        <fullName evidence="4">RING-type E3 ubiquitin transferase</fullName>
        <ecNumber evidence="4">2.3.2.27</ecNumber>
    </recommendedName>
</protein>
<evidence type="ECO:0000256" key="1">
    <source>
        <dbReference type="ARBA" id="ARBA00000900"/>
    </source>
</evidence>
<dbReference type="InterPro" id="IPR001841">
    <property type="entry name" value="Znf_RING"/>
</dbReference>
<dbReference type="GO" id="GO:0061630">
    <property type="term" value="F:ubiquitin protein ligase activity"/>
    <property type="evidence" value="ECO:0007669"/>
    <property type="project" value="UniProtKB-EC"/>
</dbReference>
<name>A0A833R8A1_9POAL</name>
<dbReference type="InterPro" id="IPR013010">
    <property type="entry name" value="Znf_SIAH"/>
</dbReference>
<dbReference type="GO" id="GO:0008270">
    <property type="term" value="F:zinc ion binding"/>
    <property type="evidence" value="ECO:0007669"/>
    <property type="project" value="UniProtKB-KW"/>
</dbReference>
<feature type="domain" description="SIAH-type" evidence="14">
    <location>
        <begin position="107"/>
        <end position="165"/>
    </location>
</feature>
<keyword evidence="8" id="KW-0833">Ubl conjugation pathway</keyword>
<dbReference type="GO" id="GO:0016567">
    <property type="term" value="P:protein ubiquitination"/>
    <property type="evidence" value="ECO:0007669"/>
    <property type="project" value="UniProtKB-UniPathway"/>
</dbReference>
<dbReference type="CDD" id="cd16571">
    <property type="entry name" value="RING-HC_SIAHs"/>
    <property type="match status" value="1"/>
</dbReference>
<dbReference type="InterPro" id="IPR013083">
    <property type="entry name" value="Znf_RING/FYVE/PHD"/>
</dbReference>
<evidence type="ECO:0000256" key="5">
    <source>
        <dbReference type="ARBA" id="ARBA00022679"/>
    </source>
</evidence>
<evidence type="ECO:0000256" key="10">
    <source>
        <dbReference type="ARBA" id="ARBA00024004"/>
    </source>
</evidence>
<evidence type="ECO:0000256" key="7">
    <source>
        <dbReference type="ARBA" id="ARBA00022771"/>
    </source>
</evidence>
<dbReference type="PANTHER" id="PTHR46632:SF16">
    <property type="entry name" value="E3 UBIQUITIN-PROTEIN LIGASE SINA-LIKE 10"/>
    <property type="match status" value="1"/>
</dbReference>
<dbReference type="PROSITE" id="PS50089">
    <property type="entry name" value="ZF_RING_2"/>
    <property type="match status" value="1"/>
</dbReference>
<feature type="domain" description="RING-type" evidence="13">
    <location>
        <begin position="55"/>
        <end position="91"/>
    </location>
</feature>
<evidence type="ECO:0000256" key="11">
    <source>
        <dbReference type="PROSITE-ProRule" id="PRU00455"/>
    </source>
</evidence>
<comment type="function">
    <text evidence="10">E3 ubiquitin-protein ligase that mediates ubiquitination and subsequent proteasomal degradation of target proteins. E3 ubiquitin ligases accept ubiquitin from an E2 ubiquitin-conjugating enzyme in the form of a thioester and then directly transfers the ubiquitin to targeted substrates. It probably triggers the ubiquitin-mediated degradation of different substrates.</text>
</comment>